<comment type="caution">
    <text evidence="3">The sequence shown here is derived from an EMBL/GenBank/DDBJ whole genome shotgun (WGS) entry which is preliminary data.</text>
</comment>
<dbReference type="InterPro" id="IPR039261">
    <property type="entry name" value="FNR_nucleotide-bd"/>
</dbReference>
<proteinExistence type="inferred from homology"/>
<evidence type="ECO:0000313" key="3">
    <source>
        <dbReference type="EMBL" id="NOL50468.1"/>
    </source>
</evidence>
<evidence type="ECO:0000256" key="1">
    <source>
        <dbReference type="ARBA" id="ARBA00035644"/>
    </source>
</evidence>
<name>A0A7Y4LBL4_9BURK</name>
<organism evidence="3 4">
    <name type="scientific">Pelistega europaea</name>
    <dbReference type="NCBI Taxonomy" id="106147"/>
    <lineage>
        <taxon>Bacteria</taxon>
        <taxon>Pseudomonadati</taxon>
        <taxon>Pseudomonadota</taxon>
        <taxon>Betaproteobacteria</taxon>
        <taxon>Burkholderiales</taxon>
        <taxon>Alcaligenaceae</taxon>
        <taxon>Pelistega</taxon>
    </lineage>
</organism>
<dbReference type="CDD" id="cd06193">
    <property type="entry name" value="siderophore_interacting"/>
    <property type="match status" value="1"/>
</dbReference>
<dbReference type="InterPro" id="IPR039374">
    <property type="entry name" value="SIP_fam"/>
</dbReference>
<dbReference type="InterPro" id="IPR017927">
    <property type="entry name" value="FAD-bd_FR_type"/>
</dbReference>
<dbReference type="InterPro" id="IPR007037">
    <property type="entry name" value="SIP_rossman_dom"/>
</dbReference>
<dbReference type="Proteomes" id="UP000541421">
    <property type="component" value="Unassembled WGS sequence"/>
</dbReference>
<dbReference type="RefSeq" id="WP_171589451.1">
    <property type="nucleotide sequence ID" value="NZ_JABGBO010000012.1"/>
</dbReference>
<dbReference type="PANTHER" id="PTHR30157:SF0">
    <property type="entry name" value="NADPH-DEPENDENT FERRIC-CHELATE REDUCTASE"/>
    <property type="match status" value="1"/>
</dbReference>
<dbReference type="Pfam" id="PF04954">
    <property type="entry name" value="SIP"/>
    <property type="match status" value="1"/>
</dbReference>
<dbReference type="EMBL" id="JABGBO010000012">
    <property type="protein sequence ID" value="NOL50468.1"/>
    <property type="molecule type" value="Genomic_DNA"/>
</dbReference>
<accession>A0A7Y4LBL4</accession>
<dbReference type="InterPro" id="IPR017938">
    <property type="entry name" value="Riboflavin_synthase-like_b-brl"/>
</dbReference>
<dbReference type="Pfam" id="PF08021">
    <property type="entry name" value="FAD_binding_9"/>
    <property type="match status" value="1"/>
</dbReference>
<feature type="domain" description="FAD-binding FR-type" evidence="2">
    <location>
        <begin position="10"/>
        <end position="135"/>
    </location>
</feature>
<dbReference type="Gene3D" id="2.40.30.10">
    <property type="entry name" value="Translation factors"/>
    <property type="match status" value="1"/>
</dbReference>
<protein>
    <submittedName>
        <fullName evidence="3">Siderophore-interacting protein</fullName>
    </submittedName>
</protein>
<dbReference type="PROSITE" id="PS51384">
    <property type="entry name" value="FAD_FR"/>
    <property type="match status" value="1"/>
</dbReference>
<sequence>MDTTSFSNPKRPRLIQVQSWYDISPNLRRIVFHNAELFDYPFERNGAHIKIFLPLPGQTKPELPQITDRGPRWLNKATAPIKRSYTLSGFDRQACSLSIDFVLHGENGPASTFAEHVQIGQTIGITPPRDKNLFEGGVDACLLAGDLSALPAITAILADLPETTYGDVLLWLPCESDTPKNLQKPTKVKIHTFTPDHSLEALIQQFSQCRPETENARYWIAGEAAMVDSLRHIVRQQWQVPARYCYAVPFWRLGESEEQYHQSRHAFMDAMPEE</sequence>
<evidence type="ECO:0000259" key="2">
    <source>
        <dbReference type="PROSITE" id="PS51384"/>
    </source>
</evidence>
<gene>
    <name evidence="3" type="ORF">HKX40_10040</name>
</gene>
<comment type="similarity">
    <text evidence="1">Belongs to the SIP oxidoreductase family.</text>
</comment>
<dbReference type="SUPFAM" id="SSF63380">
    <property type="entry name" value="Riboflavin synthase domain-like"/>
    <property type="match status" value="1"/>
</dbReference>
<reference evidence="3 4" key="1">
    <citation type="submission" date="2020-05" db="EMBL/GenBank/DDBJ databases">
        <authorList>
            <person name="Niu N."/>
        </authorList>
    </citation>
    <scope>NUCLEOTIDE SEQUENCE [LARGE SCALE GENOMIC DNA]</scope>
    <source>
        <strain evidence="3 4">LMG10982</strain>
    </source>
</reference>
<keyword evidence="4" id="KW-1185">Reference proteome</keyword>
<dbReference type="PANTHER" id="PTHR30157">
    <property type="entry name" value="FERRIC REDUCTASE, NADPH-DEPENDENT"/>
    <property type="match status" value="1"/>
</dbReference>
<dbReference type="AlphaFoldDB" id="A0A7Y4LBL4"/>
<dbReference type="Gene3D" id="3.40.50.80">
    <property type="entry name" value="Nucleotide-binding domain of ferredoxin-NADP reductase (FNR) module"/>
    <property type="match status" value="1"/>
</dbReference>
<dbReference type="InterPro" id="IPR013113">
    <property type="entry name" value="SIP_FAD-bd"/>
</dbReference>
<evidence type="ECO:0000313" key="4">
    <source>
        <dbReference type="Proteomes" id="UP000541421"/>
    </source>
</evidence>
<dbReference type="GO" id="GO:0016491">
    <property type="term" value="F:oxidoreductase activity"/>
    <property type="evidence" value="ECO:0007669"/>
    <property type="project" value="InterPro"/>
</dbReference>